<comment type="subcellular location">
    <subcellularLocation>
        <location evidence="2">Mitochondrion inner membrane</location>
        <topology evidence="2">Single-pass membrane protein</topology>
    </subcellularLocation>
</comment>
<evidence type="ECO:0000313" key="18">
    <source>
        <dbReference type="EMBL" id="KAL1394901.1"/>
    </source>
</evidence>
<evidence type="ECO:0000256" key="1">
    <source>
        <dbReference type="ARBA" id="ARBA00003195"/>
    </source>
</evidence>
<evidence type="ECO:0000256" key="3">
    <source>
        <dbReference type="ARBA" id="ARBA00008915"/>
    </source>
</evidence>
<dbReference type="PANTHER" id="PTHR13327:SF0">
    <property type="entry name" value="NADH DEHYDROGENASE [UBIQUINONE] 1 BETA SUBCOMPLEX SUBUNIT 11, MITOCHONDRIAL"/>
    <property type="match status" value="1"/>
</dbReference>
<evidence type="ECO:0000256" key="14">
    <source>
        <dbReference type="ARBA" id="ARBA00030753"/>
    </source>
</evidence>
<feature type="transmembrane region" description="Helical" evidence="17">
    <location>
        <begin position="118"/>
        <end position="137"/>
    </location>
</feature>
<dbReference type="Proteomes" id="UP001562425">
    <property type="component" value="Unassembled WGS sequence"/>
</dbReference>
<keyword evidence="12" id="KW-0496">Mitochondrion</keyword>
<evidence type="ECO:0000256" key="9">
    <source>
        <dbReference type="ARBA" id="ARBA00022946"/>
    </source>
</evidence>
<keyword evidence="11 17" id="KW-1133">Transmembrane helix</keyword>
<keyword evidence="5" id="KW-0813">Transport</keyword>
<organism evidence="18 19">
    <name type="scientific">Culex pipiens pipiens</name>
    <name type="common">Northern house mosquito</name>
    <dbReference type="NCBI Taxonomy" id="38569"/>
    <lineage>
        <taxon>Eukaryota</taxon>
        <taxon>Metazoa</taxon>
        <taxon>Ecdysozoa</taxon>
        <taxon>Arthropoda</taxon>
        <taxon>Hexapoda</taxon>
        <taxon>Insecta</taxon>
        <taxon>Pterygota</taxon>
        <taxon>Neoptera</taxon>
        <taxon>Endopterygota</taxon>
        <taxon>Diptera</taxon>
        <taxon>Nematocera</taxon>
        <taxon>Culicoidea</taxon>
        <taxon>Culicidae</taxon>
        <taxon>Culicinae</taxon>
        <taxon>Culicini</taxon>
        <taxon>Culex</taxon>
        <taxon>Culex</taxon>
    </lineage>
</organism>
<sequence>MTVLVGGFAQHDEISDDGCEACLSKYALRFKRMSGLMRLNGGQGSLLVRALFQQAAGRNARLISSSQKNRDAATIDVSKKAAAKPAEPAAKAAASGKNWVSYGFDTKNEADDKNAMHASFFFSVTLCLVFGTFYWAYLPDTQLQDWSQREAYLELRRREAAGLEPISKDYIDPSLMVLPSDEELGDSEIVI</sequence>
<evidence type="ECO:0000256" key="6">
    <source>
        <dbReference type="ARBA" id="ARBA00022660"/>
    </source>
</evidence>
<comment type="caution">
    <text evidence="18">The sequence shown here is derived from an EMBL/GenBank/DDBJ whole genome shotgun (WGS) entry which is preliminary data.</text>
</comment>
<dbReference type="PANTHER" id="PTHR13327">
    <property type="entry name" value="NADH-UBIQUINONE OXIDOREDUCTASE ESSS SUBUNIT, MITOCHONDRIAL PRECURSOR"/>
    <property type="match status" value="1"/>
</dbReference>
<name>A0ABD1D5K6_CULPP</name>
<keyword evidence="7 17" id="KW-0812">Transmembrane</keyword>
<evidence type="ECO:0000256" key="5">
    <source>
        <dbReference type="ARBA" id="ARBA00022448"/>
    </source>
</evidence>
<accession>A0ABD1D5K6</accession>
<evidence type="ECO:0000256" key="16">
    <source>
        <dbReference type="ARBA" id="ARBA00046528"/>
    </source>
</evidence>
<evidence type="ECO:0000256" key="4">
    <source>
        <dbReference type="ARBA" id="ARBA00018632"/>
    </source>
</evidence>
<evidence type="ECO:0000256" key="7">
    <source>
        <dbReference type="ARBA" id="ARBA00022692"/>
    </source>
</evidence>
<keyword evidence="13 17" id="KW-0472">Membrane</keyword>
<evidence type="ECO:0000256" key="11">
    <source>
        <dbReference type="ARBA" id="ARBA00022989"/>
    </source>
</evidence>
<keyword evidence="6" id="KW-0679">Respiratory chain</keyword>
<proteinExistence type="inferred from homology"/>
<dbReference type="EMBL" id="JBEHCU010007393">
    <property type="protein sequence ID" value="KAL1394901.1"/>
    <property type="molecule type" value="Genomic_DNA"/>
</dbReference>
<comment type="subunit">
    <text evidence="16">Complex I is composed of 45 different subunits. Interacts with BCAP31.</text>
</comment>
<keyword evidence="8" id="KW-0999">Mitochondrion inner membrane</keyword>
<reference evidence="18 19" key="1">
    <citation type="submission" date="2024-05" db="EMBL/GenBank/DDBJ databases">
        <title>Culex pipiens pipiens assembly and annotation.</title>
        <authorList>
            <person name="Alout H."/>
            <person name="Durand T."/>
        </authorList>
    </citation>
    <scope>NUCLEOTIDE SEQUENCE [LARGE SCALE GENOMIC DNA]</scope>
    <source>
        <strain evidence="18">HA-2024</strain>
        <tissue evidence="18">Whole body</tissue>
    </source>
</reference>
<evidence type="ECO:0000313" key="19">
    <source>
        <dbReference type="Proteomes" id="UP001562425"/>
    </source>
</evidence>
<dbReference type="InterPro" id="IPR019329">
    <property type="entry name" value="NADH_UbQ_OxRdtase_ESSS_su"/>
</dbReference>
<comment type="similarity">
    <text evidence="3">Belongs to the complex I NDUFB11 subunit family.</text>
</comment>
<keyword evidence="9" id="KW-0809">Transit peptide</keyword>
<comment type="function">
    <text evidence="1">Accessory subunit of the mitochondrial membrane respiratory chain NADH dehydrogenase (Complex I), that is believed not to be involved in catalysis. Complex I functions in the transfer of electrons from NADH to the respiratory chain. The immediate electron acceptor for the enzyme is believed to be ubiquinone.</text>
</comment>
<keyword evidence="19" id="KW-1185">Reference proteome</keyword>
<evidence type="ECO:0000256" key="2">
    <source>
        <dbReference type="ARBA" id="ARBA00004434"/>
    </source>
</evidence>
<protein>
    <recommendedName>
        <fullName evidence="4">NADH dehydrogenase [ubiquinone] 1 beta subcomplex subunit 11, mitochondrial</fullName>
    </recommendedName>
    <alternativeName>
        <fullName evidence="15">Complex I-ESSS</fullName>
    </alternativeName>
    <alternativeName>
        <fullName evidence="14">NADH-ubiquinone oxidoreductase ESSS subunit</fullName>
    </alternativeName>
</protein>
<evidence type="ECO:0000256" key="13">
    <source>
        <dbReference type="ARBA" id="ARBA00023136"/>
    </source>
</evidence>
<evidence type="ECO:0000256" key="15">
    <source>
        <dbReference type="ARBA" id="ARBA00031387"/>
    </source>
</evidence>
<evidence type="ECO:0000256" key="8">
    <source>
        <dbReference type="ARBA" id="ARBA00022792"/>
    </source>
</evidence>
<dbReference type="AlphaFoldDB" id="A0ABD1D5K6"/>
<dbReference type="Pfam" id="PF10183">
    <property type="entry name" value="ESSS"/>
    <property type="match status" value="1"/>
</dbReference>
<evidence type="ECO:0000256" key="12">
    <source>
        <dbReference type="ARBA" id="ARBA00023128"/>
    </source>
</evidence>
<dbReference type="GO" id="GO:0005743">
    <property type="term" value="C:mitochondrial inner membrane"/>
    <property type="evidence" value="ECO:0007669"/>
    <property type="project" value="UniProtKB-SubCell"/>
</dbReference>
<keyword evidence="10" id="KW-0249">Electron transport</keyword>
<gene>
    <name evidence="18" type="ORF">pipiens_011621</name>
</gene>
<evidence type="ECO:0000256" key="10">
    <source>
        <dbReference type="ARBA" id="ARBA00022982"/>
    </source>
</evidence>
<evidence type="ECO:0000256" key="17">
    <source>
        <dbReference type="SAM" id="Phobius"/>
    </source>
</evidence>